<dbReference type="PANTHER" id="PTHR23429">
    <property type="entry name" value="GLUCOSE-6-PHOSPHATE 1-DEHYDROGENASE G6PD"/>
    <property type="match status" value="1"/>
</dbReference>
<dbReference type="Pfam" id="PF02781">
    <property type="entry name" value="G6PD_C"/>
    <property type="match status" value="1"/>
</dbReference>
<evidence type="ECO:0000256" key="3">
    <source>
        <dbReference type="ARBA" id="ARBA00022526"/>
    </source>
</evidence>
<feature type="binding site" evidence="7">
    <location>
        <position position="45"/>
    </location>
    <ligand>
        <name>NADP(+)</name>
        <dbReference type="ChEBI" id="CHEBI:58349"/>
    </ligand>
</feature>
<comment type="caution">
    <text evidence="10">The sequence shown here is derived from an EMBL/GenBank/DDBJ whole genome shotgun (WGS) entry which is preliminary data.</text>
</comment>
<comment type="pathway">
    <text evidence="1 7">Carbohydrate degradation; pentose phosphate pathway; D-ribulose 5-phosphate from D-glucose 6-phosphate (oxidative stage): step 1/3.</text>
</comment>
<dbReference type="EC" id="1.1.1.49" evidence="7"/>
<evidence type="ECO:0000256" key="7">
    <source>
        <dbReference type="HAMAP-Rule" id="MF_00966"/>
    </source>
</evidence>
<dbReference type="PROSITE" id="PS00069">
    <property type="entry name" value="G6P_DEHYDROGENASE"/>
    <property type="match status" value="1"/>
</dbReference>
<evidence type="ECO:0000259" key="8">
    <source>
        <dbReference type="Pfam" id="PF00479"/>
    </source>
</evidence>
<keyword evidence="6 7" id="KW-0119">Carbohydrate metabolism</keyword>
<dbReference type="UniPathway" id="UPA00115">
    <property type="reaction ID" value="UER00408"/>
</dbReference>
<evidence type="ECO:0000256" key="6">
    <source>
        <dbReference type="ARBA" id="ARBA00023277"/>
    </source>
</evidence>
<comment type="caution">
    <text evidence="7">Lacks conserved residue(s) required for the propagation of feature annotation.</text>
</comment>
<evidence type="ECO:0000313" key="10">
    <source>
        <dbReference type="EMBL" id="TQV88934.1"/>
    </source>
</evidence>
<comment type="function">
    <text evidence="7">Catalyzes the oxidation of glucose 6-phosphate to 6-phosphogluconolactone.</text>
</comment>
<dbReference type="NCBIfam" id="TIGR00871">
    <property type="entry name" value="zwf"/>
    <property type="match status" value="1"/>
</dbReference>
<dbReference type="InterPro" id="IPR022674">
    <property type="entry name" value="G6P_DH_NAD-bd"/>
</dbReference>
<dbReference type="GO" id="GO:0050661">
    <property type="term" value="F:NADP binding"/>
    <property type="evidence" value="ECO:0007669"/>
    <property type="project" value="UniProtKB-UniRule"/>
</dbReference>
<dbReference type="GO" id="GO:0006006">
    <property type="term" value="P:glucose metabolic process"/>
    <property type="evidence" value="ECO:0007669"/>
    <property type="project" value="UniProtKB-KW"/>
</dbReference>
<dbReference type="GO" id="GO:0009051">
    <property type="term" value="P:pentose-phosphate shunt, oxidative branch"/>
    <property type="evidence" value="ECO:0007669"/>
    <property type="project" value="TreeGrafter"/>
</dbReference>
<sequence length="489" mass="55980">MSEATDLVIFGGTGDLALRKLLPALYRAFVEKNLADNTRIFPSCRSEKQLNDYMATCEGALKKHLNEGEYSEENWASFRQLINPTLLDISDANSGWSDLRNTLSDAQRIFYMAIAPAFFAKCCEQLSHHEIINENSRVVLEKPIGYDRDSAEKINSQVANYFEESQVFRIDHYLGKETVQNLMVLRFSNLLFENMWDRKSIDHIQISISETVGLEGRAGFYDDAGALRDMVQNHLLQLLCLVAMEPPNELGSQSIRTEKVKVLKALQKIDKDNVREHTIRGQYVTGESQQQLVPGYLEELGKAESFCETFVAIRTFVDNWRWSGVPFYLRTGKRLKQRSAEIVVQFKPVSHPIYKNQSSLVEPNKLTIKLQPDEKIQLELASKQLGQTETKLQPAVLDLNLTQDCENFYSDAYKRLLLDVIANDASLFIHRDEIDNAWAWIDPIIQGWAETDYQPELYRSGSWGPHTADQLLQKDGRHWHNPSQGDVND</sequence>
<feature type="binding site" evidence="7">
    <location>
        <position position="229"/>
    </location>
    <ligand>
        <name>substrate</name>
    </ligand>
</feature>
<dbReference type="GO" id="GO:0005829">
    <property type="term" value="C:cytosol"/>
    <property type="evidence" value="ECO:0007669"/>
    <property type="project" value="TreeGrafter"/>
</dbReference>
<dbReference type="InterPro" id="IPR019796">
    <property type="entry name" value="G6P_DH_AS"/>
</dbReference>
<keyword evidence="11" id="KW-1185">Reference proteome</keyword>
<organism evidence="10 11">
    <name type="scientific">Aliikangiella coralliicola</name>
    <dbReference type="NCBI Taxonomy" id="2592383"/>
    <lineage>
        <taxon>Bacteria</taxon>
        <taxon>Pseudomonadati</taxon>
        <taxon>Pseudomonadota</taxon>
        <taxon>Gammaproteobacteria</taxon>
        <taxon>Oceanospirillales</taxon>
        <taxon>Pleioneaceae</taxon>
        <taxon>Aliikangiella</taxon>
    </lineage>
</organism>
<evidence type="ECO:0000256" key="4">
    <source>
        <dbReference type="ARBA" id="ARBA00022857"/>
    </source>
</evidence>
<dbReference type="OrthoDB" id="9802739at2"/>
<dbReference type="InterPro" id="IPR001282">
    <property type="entry name" value="G6P_DH"/>
</dbReference>
<dbReference type="RefSeq" id="WP_142892419.1">
    <property type="nucleotide sequence ID" value="NZ_ML660161.1"/>
</dbReference>
<dbReference type="PRINTS" id="PR00079">
    <property type="entry name" value="G6PDHDRGNASE"/>
</dbReference>
<gene>
    <name evidence="7 10" type="primary">zwf</name>
    <name evidence="10" type="ORF">FLL46_05205</name>
</gene>
<dbReference type="InterPro" id="IPR036291">
    <property type="entry name" value="NAD(P)-bd_dom_sf"/>
</dbReference>
<evidence type="ECO:0000259" key="9">
    <source>
        <dbReference type="Pfam" id="PF02781"/>
    </source>
</evidence>
<reference evidence="10 11" key="1">
    <citation type="submission" date="2019-07" db="EMBL/GenBank/DDBJ databases">
        <title>Draft genome for Aliikangiella sp. M105.</title>
        <authorList>
            <person name="Wang G."/>
        </authorList>
    </citation>
    <scope>NUCLEOTIDE SEQUENCE [LARGE SCALE GENOMIC DNA]</scope>
    <source>
        <strain evidence="10 11">M105</strain>
    </source>
</reference>
<dbReference type="GO" id="GO:0004345">
    <property type="term" value="F:glucose-6-phosphate dehydrogenase activity"/>
    <property type="evidence" value="ECO:0007669"/>
    <property type="project" value="UniProtKB-UniRule"/>
</dbReference>
<protein>
    <recommendedName>
        <fullName evidence="7">Glucose-6-phosphate 1-dehydrogenase</fullName>
        <shortName evidence="7">G6PD</shortName>
        <ecNumber evidence="7">1.1.1.49</ecNumber>
    </recommendedName>
</protein>
<dbReference type="SUPFAM" id="SSF51735">
    <property type="entry name" value="NAD(P)-binding Rossmann-fold domains"/>
    <property type="match status" value="1"/>
</dbReference>
<proteinExistence type="inferred from homology"/>
<evidence type="ECO:0000313" key="11">
    <source>
        <dbReference type="Proteomes" id="UP000315439"/>
    </source>
</evidence>
<evidence type="ECO:0000256" key="5">
    <source>
        <dbReference type="ARBA" id="ARBA00023002"/>
    </source>
</evidence>
<dbReference type="HAMAP" id="MF_00966">
    <property type="entry name" value="G6PD"/>
    <property type="match status" value="1"/>
</dbReference>
<feature type="domain" description="Glucose-6-phosphate dehydrogenase NAD-binding" evidence="8">
    <location>
        <begin position="8"/>
        <end position="181"/>
    </location>
</feature>
<keyword evidence="3 7" id="KW-0313">Glucose metabolism</keyword>
<feature type="binding site" evidence="7">
    <location>
        <position position="142"/>
    </location>
    <ligand>
        <name>NADP(+)</name>
        <dbReference type="ChEBI" id="CHEBI:58349"/>
    </ligand>
</feature>
<feature type="binding site" evidence="7">
    <location>
        <position position="333"/>
    </location>
    <ligand>
        <name>substrate</name>
    </ligand>
</feature>
<dbReference type="PANTHER" id="PTHR23429:SF0">
    <property type="entry name" value="GLUCOSE-6-PHOSPHATE 1-DEHYDROGENASE"/>
    <property type="match status" value="1"/>
</dbReference>
<dbReference type="Gene3D" id="3.30.360.10">
    <property type="entry name" value="Dihydrodipicolinate Reductase, domain 2"/>
    <property type="match status" value="1"/>
</dbReference>
<dbReference type="Proteomes" id="UP000315439">
    <property type="component" value="Unassembled WGS sequence"/>
</dbReference>
<dbReference type="InterPro" id="IPR022675">
    <property type="entry name" value="G6P_DH_C"/>
</dbReference>
<dbReference type="Gene3D" id="3.40.50.720">
    <property type="entry name" value="NAD(P)-binding Rossmann-like Domain"/>
    <property type="match status" value="1"/>
</dbReference>
<evidence type="ECO:0000256" key="2">
    <source>
        <dbReference type="ARBA" id="ARBA00009975"/>
    </source>
</evidence>
<dbReference type="EMBL" id="VIKS01000003">
    <property type="protein sequence ID" value="TQV88934.1"/>
    <property type="molecule type" value="Genomic_DNA"/>
</dbReference>
<name>A0A545UHI1_9GAMM</name>
<evidence type="ECO:0000256" key="1">
    <source>
        <dbReference type="ARBA" id="ARBA00004937"/>
    </source>
</evidence>
<dbReference type="PIRSF" id="PIRSF000110">
    <property type="entry name" value="G6PD"/>
    <property type="match status" value="1"/>
</dbReference>
<dbReference type="Pfam" id="PF00479">
    <property type="entry name" value="G6PD_N"/>
    <property type="match status" value="1"/>
</dbReference>
<comment type="similarity">
    <text evidence="2 7">Belongs to the glucose-6-phosphate dehydrogenase family.</text>
</comment>
<feature type="active site" description="Proton acceptor" evidence="7">
    <location>
        <position position="234"/>
    </location>
</feature>
<feature type="binding site" evidence="7">
    <location>
        <begin position="88"/>
        <end position="89"/>
    </location>
    <ligand>
        <name>NADP(+)</name>
        <dbReference type="ChEBI" id="CHEBI:58349"/>
    </ligand>
</feature>
<feature type="binding site" evidence="7">
    <location>
        <position position="172"/>
    </location>
    <ligand>
        <name>substrate</name>
    </ligand>
</feature>
<keyword evidence="4 7" id="KW-0521">NADP</keyword>
<comment type="catalytic activity">
    <reaction evidence="7">
        <text>D-glucose 6-phosphate + NADP(+) = 6-phospho-D-glucono-1,5-lactone + NADPH + H(+)</text>
        <dbReference type="Rhea" id="RHEA:15841"/>
        <dbReference type="ChEBI" id="CHEBI:15378"/>
        <dbReference type="ChEBI" id="CHEBI:57783"/>
        <dbReference type="ChEBI" id="CHEBI:57955"/>
        <dbReference type="ChEBI" id="CHEBI:58349"/>
        <dbReference type="ChEBI" id="CHEBI:61548"/>
        <dbReference type="EC" id="1.1.1.49"/>
    </reaction>
</comment>
<keyword evidence="5 7" id="KW-0560">Oxidoreductase</keyword>
<accession>A0A545UHI1</accession>
<dbReference type="AlphaFoldDB" id="A0A545UHI1"/>
<feature type="binding site" evidence="7">
    <location>
        <position position="176"/>
    </location>
    <ligand>
        <name>substrate</name>
    </ligand>
</feature>
<feature type="domain" description="Glucose-6-phosphate dehydrogenase C-terminal" evidence="9">
    <location>
        <begin position="183"/>
        <end position="480"/>
    </location>
</feature>
<feature type="binding site" evidence="7">
    <location>
        <position position="210"/>
    </location>
    <ligand>
        <name>substrate</name>
    </ligand>
</feature>
<dbReference type="SUPFAM" id="SSF55347">
    <property type="entry name" value="Glyceraldehyde-3-phosphate dehydrogenase-like, C-terminal domain"/>
    <property type="match status" value="1"/>
</dbReference>